<feature type="transmembrane region" description="Helical" evidence="1">
    <location>
        <begin position="27"/>
        <end position="51"/>
    </location>
</feature>
<evidence type="ECO:0000313" key="3">
    <source>
        <dbReference type="Proteomes" id="UP000198426"/>
    </source>
</evidence>
<dbReference type="AlphaFoldDB" id="A0A239LVH4"/>
<evidence type="ECO:0000256" key="1">
    <source>
        <dbReference type="SAM" id="Phobius"/>
    </source>
</evidence>
<organism evidence="2 3">
    <name type="scientific">Tropicimonas sediminicola</name>
    <dbReference type="NCBI Taxonomy" id="1031541"/>
    <lineage>
        <taxon>Bacteria</taxon>
        <taxon>Pseudomonadati</taxon>
        <taxon>Pseudomonadota</taxon>
        <taxon>Alphaproteobacteria</taxon>
        <taxon>Rhodobacterales</taxon>
        <taxon>Roseobacteraceae</taxon>
        <taxon>Tropicimonas</taxon>
    </lineage>
</organism>
<keyword evidence="1" id="KW-1133">Transmembrane helix</keyword>
<proteinExistence type="predicted"/>
<gene>
    <name evidence="2" type="ORF">SAMN05421757_11138</name>
</gene>
<keyword evidence="1" id="KW-0812">Transmembrane</keyword>
<accession>A0A239LVH4</accession>
<dbReference type="RefSeq" id="WP_141134952.1">
    <property type="nucleotide sequence ID" value="NZ_FZOY01000011.1"/>
</dbReference>
<protein>
    <submittedName>
        <fullName evidence="2">Uncharacterized protein</fullName>
    </submittedName>
</protein>
<evidence type="ECO:0000313" key="2">
    <source>
        <dbReference type="EMBL" id="SNT33709.1"/>
    </source>
</evidence>
<dbReference type="EMBL" id="FZOY01000011">
    <property type="protein sequence ID" value="SNT33709.1"/>
    <property type="molecule type" value="Genomic_DNA"/>
</dbReference>
<name>A0A239LVH4_9RHOB</name>
<reference evidence="2 3" key="1">
    <citation type="submission" date="2017-06" db="EMBL/GenBank/DDBJ databases">
        <authorList>
            <person name="Kim H.J."/>
            <person name="Triplett B.A."/>
        </authorList>
    </citation>
    <scope>NUCLEOTIDE SEQUENCE [LARGE SCALE GENOMIC DNA]</scope>
    <source>
        <strain evidence="2 3">DSM 29339</strain>
    </source>
</reference>
<sequence>MAIAVLLISTFIASGAAIIAALAGHGVLTIIAAFCVSGWVASIVLTVLMVLRAYVPKPDSGDDDRQPVTA</sequence>
<dbReference type="Proteomes" id="UP000198426">
    <property type="component" value="Unassembled WGS sequence"/>
</dbReference>
<keyword evidence="3" id="KW-1185">Reference proteome</keyword>
<keyword evidence="1" id="KW-0472">Membrane</keyword>